<comment type="caution">
    <text evidence="2">The sequence shown here is derived from an EMBL/GenBank/DDBJ whole genome shotgun (WGS) entry which is preliminary data.</text>
</comment>
<gene>
    <name evidence="2" type="ORF">NC653_025170</name>
</gene>
<evidence type="ECO:0000256" key="1">
    <source>
        <dbReference type="SAM" id="MobiDB-lite"/>
    </source>
</evidence>
<reference evidence="2" key="1">
    <citation type="journal article" date="2023" name="Mol. Ecol. Resour.">
        <title>Chromosome-level genome assembly of a triploid poplar Populus alba 'Berolinensis'.</title>
        <authorList>
            <person name="Chen S."/>
            <person name="Yu Y."/>
            <person name="Wang X."/>
            <person name="Wang S."/>
            <person name="Zhang T."/>
            <person name="Zhou Y."/>
            <person name="He R."/>
            <person name="Meng N."/>
            <person name="Wang Y."/>
            <person name="Liu W."/>
            <person name="Liu Z."/>
            <person name="Liu J."/>
            <person name="Guo Q."/>
            <person name="Huang H."/>
            <person name="Sederoff R.R."/>
            <person name="Wang G."/>
            <person name="Qu G."/>
            <person name="Chen S."/>
        </authorList>
    </citation>
    <scope>NUCLEOTIDE SEQUENCE</scope>
    <source>
        <strain evidence="2">SC-2020</strain>
    </source>
</reference>
<feature type="region of interest" description="Disordered" evidence="1">
    <location>
        <begin position="1"/>
        <end position="20"/>
    </location>
</feature>
<protein>
    <submittedName>
        <fullName evidence="2">Uncharacterized protein</fullName>
    </submittedName>
</protein>
<evidence type="ECO:0000313" key="3">
    <source>
        <dbReference type="Proteomes" id="UP001164929"/>
    </source>
</evidence>
<sequence>MSLLSKKKNAPSNMNPKLNGTDVDISSLSTSFSSSFFHSNSTYTLTAKVKEMAMAVDSGLITLIAWICTAYSV</sequence>
<name>A0AAD6Q9L7_9ROSI</name>
<evidence type="ECO:0000313" key="2">
    <source>
        <dbReference type="EMBL" id="KAJ6981983.1"/>
    </source>
</evidence>
<dbReference type="Proteomes" id="UP001164929">
    <property type="component" value="Chromosome 10"/>
</dbReference>
<dbReference type="EMBL" id="JAQIZT010000010">
    <property type="protein sequence ID" value="KAJ6981983.1"/>
    <property type="molecule type" value="Genomic_DNA"/>
</dbReference>
<organism evidence="2 3">
    <name type="scientific">Populus alba x Populus x berolinensis</name>
    <dbReference type="NCBI Taxonomy" id="444605"/>
    <lineage>
        <taxon>Eukaryota</taxon>
        <taxon>Viridiplantae</taxon>
        <taxon>Streptophyta</taxon>
        <taxon>Embryophyta</taxon>
        <taxon>Tracheophyta</taxon>
        <taxon>Spermatophyta</taxon>
        <taxon>Magnoliopsida</taxon>
        <taxon>eudicotyledons</taxon>
        <taxon>Gunneridae</taxon>
        <taxon>Pentapetalae</taxon>
        <taxon>rosids</taxon>
        <taxon>fabids</taxon>
        <taxon>Malpighiales</taxon>
        <taxon>Salicaceae</taxon>
        <taxon>Saliceae</taxon>
        <taxon>Populus</taxon>
    </lineage>
</organism>
<accession>A0AAD6Q9L7</accession>
<keyword evidence="3" id="KW-1185">Reference proteome</keyword>
<proteinExistence type="predicted"/>
<dbReference type="AlphaFoldDB" id="A0AAD6Q9L7"/>